<name>A0ABX0JCP1_9BACL</name>
<feature type="transmembrane region" description="Helical" evidence="1">
    <location>
        <begin position="105"/>
        <end position="128"/>
    </location>
</feature>
<evidence type="ECO:0008006" key="4">
    <source>
        <dbReference type="Google" id="ProtNLM"/>
    </source>
</evidence>
<dbReference type="RefSeq" id="WP_166153458.1">
    <property type="nucleotide sequence ID" value="NZ_JAAOIW010000011.1"/>
</dbReference>
<evidence type="ECO:0000313" key="3">
    <source>
        <dbReference type="Proteomes" id="UP001165962"/>
    </source>
</evidence>
<keyword evidence="1" id="KW-1133">Transmembrane helix</keyword>
<gene>
    <name evidence="2" type="ORF">G9U52_25335</name>
</gene>
<dbReference type="Pfam" id="PF18895">
    <property type="entry name" value="T4SS_pilin"/>
    <property type="match status" value="1"/>
</dbReference>
<dbReference type="InterPro" id="IPR043993">
    <property type="entry name" value="T4SS_pilin"/>
</dbReference>
<feature type="transmembrane region" description="Helical" evidence="1">
    <location>
        <begin position="66"/>
        <end position="93"/>
    </location>
</feature>
<keyword evidence="3" id="KW-1185">Reference proteome</keyword>
<reference evidence="2" key="1">
    <citation type="submission" date="2020-03" db="EMBL/GenBank/DDBJ databases">
        <title>Draft sequencing of Paenibacilllus sp. S3N08.</title>
        <authorList>
            <person name="Kim D.-U."/>
        </authorList>
    </citation>
    <scope>NUCLEOTIDE SEQUENCE</scope>
    <source>
        <strain evidence="2">S3N08</strain>
    </source>
</reference>
<feature type="transmembrane region" description="Helical" evidence="1">
    <location>
        <begin position="12"/>
        <end position="33"/>
    </location>
</feature>
<dbReference type="EMBL" id="JAAOIW010000011">
    <property type="protein sequence ID" value="NHN33145.1"/>
    <property type="molecule type" value="Genomic_DNA"/>
</dbReference>
<dbReference type="Proteomes" id="UP001165962">
    <property type="component" value="Unassembled WGS sequence"/>
</dbReference>
<evidence type="ECO:0000313" key="2">
    <source>
        <dbReference type="EMBL" id="NHN33145.1"/>
    </source>
</evidence>
<evidence type="ECO:0000256" key="1">
    <source>
        <dbReference type="SAM" id="Phobius"/>
    </source>
</evidence>
<keyword evidence="1" id="KW-0812">Transmembrane</keyword>
<accession>A0ABX0JCP1</accession>
<organism evidence="2 3">
    <name type="scientific">Paenibacillus agricola</name>
    <dbReference type="NCBI Taxonomy" id="2716264"/>
    <lineage>
        <taxon>Bacteria</taxon>
        <taxon>Bacillati</taxon>
        <taxon>Bacillota</taxon>
        <taxon>Bacilli</taxon>
        <taxon>Bacillales</taxon>
        <taxon>Paenibacillaceae</taxon>
        <taxon>Paenibacillus</taxon>
    </lineage>
</organism>
<proteinExistence type="predicted"/>
<protein>
    <recommendedName>
        <fullName evidence="4">TrbC/VIRB2 family protein</fullName>
    </recommendedName>
</protein>
<comment type="caution">
    <text evidence="2">The sequence shown here is derived from an EMBL/GenBank/DDBJ whole genome shotgun (WGS) entry which is preliminary data.</text>
</comment>
<keyword evidence="1" id="KW-0472">Membrane</keyword>
<sequence length="132" mass="13735">MVKFKRFFKEGTSYFLVLAMMFSFLSLGAFVGVDQVHAVTDFKTGATVGTGGTGQVTEITTTLKEWILVLRIIGAVIAVAGAVIGAIMFSVSLGNAQNRAKGTGAMLAAIVGIIIIAKAPSLADYFIAKAAT</sequence>